<name>A0A6N1NNJ4_9VIRU</name>
<dbReference type="SUPFAM" id="SSF52540">
    <property type="entry name" value="P-loop containing nucleoside triphosphate hydrolases"/>
    <property type="match status" value="1"/>
</dbReference>
<evidence type="ECO:0000313" key="2">
    <source>
        <dbReference type="EMBL" id="QKU35909.1"/>
    </source>
</evidence>
<evidence type="ECO:0000259" key="1">
    <source>
        <dbReference type="SMART" id="SM00382"/>
    </source>
</evidence>
<sequence length="524" mass="61108">MQTPNDNNNNKNIIVGPDYGQMIKLHTNGAIIEACVAMLFSKNMRFNTKSFLVMMRNIAILIALKMALEDIKSFMDKFKITNMSSVKYLYQRFRFSEKKYDFILISGKWKYGDKNISINTLTPFLEIKSIAISQPGTYYYEDKGYIIKVIIGTNKISFAIPNIASVISYMENNVIHNNEEIILGGKTVMSKVVVMQSGVMKVEPAQYSYAYPTENYENLEEAIKTNFFVDSILKFPEIPFCVNFDGEPGTGKTTFGNYIAFSGIFDRIIVCNFVPLANTDFSDALVNLERQIISNAPKDQKNNNEPETILLILDEVDKWLTSYLDSKIHKMREQARQSKQIKDEKSNSATVIENYDKLTEKEEIEKRIQLKNEFLDQLYKLVDGLTFSNVRKYVIIFNTNDFDSIFKDTNPKYNALRDRFQRYIFLRIGKPEITKYLKWLNERLKDSSKVSEEKKKMYESVIQKLCYTDDKVFDLIPDEIKLTYRTLHKILRNEHFNIDKTINALIHYKDNKYFQIKKTDTIDV</sequence>
<accession>A0A6N1NNJ4</accession>
<feature type="domain" description="AAA+ ATPase" evidence="1">
    <location>
        <begin position="238"/>
        <end position="430"/>
    </location>
</feature>
<dbReference type="Gene3D" id="3.40.50.300">
    <property type="entry name" value="P-loop containing nucleotide triphosphate hydrolases"/>
    <property type="match status" value="1"/>
</dbReference>
<dbReference type="KEGG" id="vg:80519357"/>
<organism evidence="2">
    <name type="scientific">Tupanvirus soda lake</name>
    <dbReference type="NCBI Taxonomy" id="2126985"/>
    <lineage>
        <taxon>Viruses</taxon>
        <taxon>Varidnaviria</taxon>
        <taxon>Bamfordvirae</taxon>
        <taxon>Nucleocytoviricota</taxon>
        <taxon>Megaviricetes</taxon>
        <taxon>Imitervirales</taxon>
        <taxon>Mimiviridae</taxon>
        <taxon>Megamimivirinae</taxon>
        <taxon>Tupanvirus</taxon>
        <taxon>Tupanvirus salinum</taxon>
    </lineage>
</organism>
<dbReference type="InterPro" id="IPR003593">
    <property type="entry name" value="AAA+_ATPase"/>
</dbReference>
<proteinExistence type="predicted"/>
<protein>
    <submittedName>
        <fullName evidence="2">NTPase family protein</fullName>
    </submittedName>
</protein>
<dbReference type="GeneID" id="80519357"/>
<dbReference type="SMART" id="SM00382">
    <property type="entry name" value="AAA"/>
    <property type="match status" value="1"/>
</dbReference>
<dbReference type="RefSeq" id="YP_010782593.1">
    <property type="nucleotide sequence ID" value="NC_075039.1"/>
</dbReference>
<reference evidence="2" key="1">
    <citation type="submission" date="2017-01" db="EMBL/GenBank/DDBJ databases">
        <authorList>
            <person name="Assis F.L."/>
            <person name="Abrahao J.S."/>
            <person name="Silva L."/>
            <person name="Khalil J.B."/>
            <person name="Rodrigues R."/>
            <person name="Silva L.S."/>
            <person name="Arantes T."/>
            <person name="Boratto P."/>
            <person name="Andrade M."/>
            <person name="Kroon E.G."/>
            <person name="Ribeiro B."/>
            <person name="Bergier I."/>
            <person name="Seligmann H."/>
            <person name="Ghigo E."/>
            <person name="Colson P."/>
            <person name="Levasseur A."/>
            <person name="Raoult D."/>
            <person name="Scola B.L."/>
        </authorList>
    </citation>
    <scope>NUCLEOTIDE SEQUENCE</scope>
    <source>
        <strain evidence="2">Soda lake</strain>
    </source>
</reference>
<reference evidence="2" key="2">
    <citation type="journal article" date="2018" name="Nat. Commun.">
        <title>Tailed giant Tupanvirus possesses the most complete translational apparatus of the known virosphere.</title>
        <authorList>
            <person name="Abrahao J."/>
            <person name="Silva L."/>
            <person name="Silva L.S."/>
            <person name="Khalil J.Y.B."/>
            <person name="Rodrigues R."/>
            <person name="Arantes T."/>
            <person name="Assis F."/>
            <person name="Boratto P."/>
            <person name="Andrade M."/>
            <person name="Kroon E.G."/>
            <person name="Ribeiro B."/>
            <person name="Bergier I."/>
            <person name="Seligmann H."/>
            <person name="Ghigo E."/>
            <person name="Colson P."/>
            <person name="Levasseur A."/>
            <person name="Kroemer G."/>
            <person name="Raoult D."/>
            <person name="La Scola B."/>
        </authorList>
    </citation>
    <scope>NUCLEOTIDE SEQUENCE [LARGE SCALE GENOMIC DNA]</scope>
    <source>
        <strain evidence="2">Soda lake</strain>
    </source>
</reference>
<dbReference type="InterPro" id="IPR027417">
    <property type="entry name" value="P-loop_NTPase"/>
</dbReference>
<dbReference type="EMBL" id="KY523104">
    <property type="protein sequence ID" value="QKU35909.1"/>
    <property type="molecule type" value="Genomic_DNA"/>
</dbReference>